<organism evidence="2 3">
    <name type="scientific">Pleurodeles waltl</name>
    <name type="common">Iberian ribbed newt</name>
    <dbReference type="NCBI Taxonomy" id="8319"/>
    <lineage>
        <taxon>Eukaryota</taxon>
        <taxon>Metazoa</taxon>
        <taxon>Chordata</taxon>
        <taxon>Craniata</taxon>
        <taxon>Vertebrata</taxon>
        <taxon>Euteleostomi</taxon>
        <taxon>Amphibia</taxon>
        <taxon>Batrachia</taxon>
        <taxon>Caudata</taxon>
        <taxon>Salamandroidea</taxon>
        <taxon>Salamandridae</taxon>
        <taxon>Pleurodelinae</taxon>
        <taxon>Pleurodeles</taxon>
    </lineage>
</organism>
<comment type="caution">
    <text evidence="2">The sequence shown here is derived from an EMBL/GenBank/DDBJ whole genome shotgun (WGS) entry which is preliminary data.</text>
</comment>
<gene>
    <name evidence="2" type="ORF">NDU88_003850</name>
</gene>
<reference evidence="2" key="1">
    <citation type="journal article" date="2022" name="bioRxiv">
        <title>Sequencing and chromosome-scale assembly of the giantPleurodeles waltlgenome.</title>
        <authorList>
            <person name="Brown T."/>
            <person name="Elewa A."/>
            <person name="Iarovenko S."/>
            <person name="Subramanian E."/>
            <person name="Araus A.J."/>
            <person name="Petzold A."/>
            <person name="Susuki M."/>
            <person name="Suzuki K.-i.T."/>
            <person name="Hayashi T."/>
            <person name="Toyoda A."/>
            <person name="Oliveira C."/>
            <person name="Osipova E."/>
            <person name="Leigh N.D."/>
            <person name="Simon A."/>
            <person name="Yun M.H."/>
        </authorList>
    </citation>
    <scope>NUCLEOTIDE SEQUENCE</scope>
    <source>
        <strain evidence="2">20211129_DDA</strain>
        <tissue evidence="2">Liver</tissue>
    </source>
</reference>
<proteinExistence type="predicted"/>
<evidence type="ECO:0000256" key="1">
    <source>
        <dbReference type="SAM" id="MobiDB-lite"/>
    </source>
</evidence>
<protein>
    <submittedName>
        <fullName evidence="2">Uncharacterized protein</fullName>
    </submittedName>
</protein>
<dbReference type="EMBL" id="JANPWB010000015">
    <property type="protein sequence ID" value="KAJ1090721.1"/>
    <property type="molecule type" value="Genomic_DNA"/>
</dbReference>
<feature type="region of interest" description="Disordered" evidence="1">
    <location>
        <begin position="95"/>
        <end position="122"/>
    </location>
</feature>
<feature type="region of interest" description="Disordered" evidence="1">
    <location>
        <begin position="35"/>
        <end position="65"/>
    </location>
</feature>
<sequence>MMERDAGLCRLSVQLEGSGGMVAVRAGCCVVHETRLPTPAGETPPQARYGPPSSARSGEGGPIKLSPLNRARAQVASRFDPHECSKFRSSTQYLSAAEGEPAHFTEPPPTGPRLKVCGPEAR</sequence>
<accession>A0AAV7LGE2</accession>
<evidence type="ECO:0000313" key="3">
    <source>
        <dbReference type="Proteomes" id="UP001066276"/>
    </source>
</evidence>
<name>A0AAV7LGE2_PLEWA</name>
<dbReference type="AlphaFoldDB" id="A0AAV7LGE2"/>
<evidence type="ECO:0000313" key="2">
    <source>
        <dbReference type="EMBL" id="KAJ1090721.1"/>
    </source>
</evidence>
<keyword evidence="3" id="KW-1185">Reference proteome</keyword>
<dbReference type="Proteomes" id="UP001066276">
    <property type="component" value="Chromosome 11"/>
</dbReference>